<organism evidence="9 10">
    <name type="scientific">Paracoccus alkenifer</name>
    <dbReference type="NCBI Taxonomy" id="65735"/>
    <lineage>
        <taxon>Bacteria</taxon>
        <taxon>Pseudomonadati</taxon>
        <taxon>Pseudomonadota</taxon>
        <taxon>Alphaproteobacteria</taxon>
        <taxon>Rhodobacterales</taxon>
        <taxon>Paracoccaceae</taxon>
        <taxon>Paracoccus</taxon>
    </lineage>
</organism>
<feature type="domain" description="Glutamyl/glutaminyl-tRNA synthetase class Ib catalytic" evidence="8">
    <location>
        <begin position="12"/>
        <end position="113"/>
    </location>
</feature>
<dbReference type="Pfam" id="PF00749">
    <property type="entry name" value="tRNA-synt_1c"/>
    <property type="match status" value="2"/>
</dbReference>
<keyword evidence="7" id="KW-0648">Protein biosynthesis</keyword>
<evidence type="ECO:0000313" key="9">
    <source>
        <dbReference type="EMBL" id="SEH66409.1"/>
    </source>
</evidence>
<feature type="domain" description="Glutamyl/glutaminyl-tRNA synthetase class Ib catalytic" evidence="8">
    <location>
        <begin position="188"/>
        <end position="284"/>
    </location>
</feature>
<keyword evidence="1 7" id="KW-0436">Ligase</keyword>
<evidence type="ECO:0000313" key="10">
    <source>
        <dbReference type="Proteomes" id="UP000199125"/>
    </source>
</evidence>
<dbReference type="PRINTS" id="PR00987">
    <property type="entry name" value="TRNASYNTHGLU"/>
</dbReference>
<dbReference type="GO" id="GO:0004818">
    <property type="term" value="F:glutamate-tRNA ligase activity"/>
    <property type="evidence" value="ECO:0007669"/>
    <property type="project" value="TreeGrafter"/>
</dbReference>
<sequence length="289" mass="31120">MAGGAISGGIRRTRFAPSPTGPLHLGHAFAALTAARLADPGQFLLRIEDIDRSRCRPEWEQAIHDDLHWLGLSWPQPVMRQSERLPAYAAALERLAAMGLLYPCRCRRADISAALSAPQEGAPGPDGPVYPGTCRGRAMEDAGAGDAIRLDVARGFALLGLDRIGFLDEAVQPGQRHELTAADFIAGIGDVVLARRGMGTSYHLSVVVDDAAQGITLVTRGKDLFDSTYIHALLQALLELPQPLYHHHRLIRDDSGKRLAKRDDARAIAQYRAQGVLAADIIAMVFGGG</sequence>
<protein>
    <submittedName>
        <fullName evidence="9">Glutamyl-Q tRNA(Asp) synthetase</fullName>
    </submittedName>
</protein>
<evidence type="ECO:0000256" key="7">
    <source>
        <dbReference type="RuleBase" id="RU363037"/>
    </source>
</evidence>
<keyword evidence="6 7" id="KW-0030">Aminoacyl-tRNA synthetase</keyword>
<comment type="similarity">
    <text evidence="7">Belongs to the class-I aminoacyl-tRNA synthetase family.</text>
</comment>
<dbReference type="STRING" id="65735.SAMN04488075_0655"/>
<dbReference type="GO" id="GO:0005829">
    <property type="term" value="C:cytosol"/>
    <property type="evidence" value="ECO:0007669"/>
    <property type="project" value="TreeGrafter"/>
</dbReference>
<dbReference type="NCBIfam" id="NF004315">
    <property type="entry name" value="PRK05710.1-4"/>
    <property type="match status" value="1"/>
</dbReference>
<dbReference type="SUPFAM" id="SSF52374">
    <property type="entry name" value="Nucleotidylyl transferase"/>
    <property type="match status" value="1"/>
</dbReference>
<accession>A0A1H6JZI8</accession>
<dbReference type="InterPro" id="IPR049940">
    <property type="entry name" value="GluQ/Sye"/>
</dbReference>
<dbReference type="InterPro" id="IPR000924">
    <property type="entry name" value="Glu/Gln-tRNA-synth"/>
</dbReference>
<keyword evidence="3 7" id="KW-0547">Nucleotide-binding</keyword>
<dbReference type="PROSITE" id="PS00178">
    <property type="entry name" value="AA_TRNA_LIGASE_I"/>
    <property type="match status" value="1"/>
</dbReference>
<evidence type="ECO:0000256" key="6">
    <source>
        <dbReference type="ARBA" id="ARBA00023146"/>
    </source>
</evidence>
<dbReference type="GO" id="GO:0006424">
    <property type="term" value="P:glutamyl-tRNA aminoacylation"/>
    <property type="evidence" value="ECO:0007669"/>
    <property type="project" value="TreeGrafter"/>
</dbReference>
<dbReference type="AlphaFoldDB" id="A0A1H6JZI8"/>
<dbReference type="RefSeq" id="WP_090845232.1">
    <property type="nucleotide sequence ID" value="NZ_FNXG01000001.1"/>
</dbReference>
<dbReference type="PANTHER" id="PTHR43311:SF1">
    <property type="entry name" value="GLUTAMYL-Q TRNA(ASP) SYNTHETASE"/>
    <property type="match status" value="1"/>
</dbReference>
<reference evidence="10" key="1">
    <citation type="submission" date="2016-10" db="EMBL/GenBank/DDBJ databases">
        <authorList>
            <person name="Varghese N."/>
            <person name="Submissions S."/>
        </authorList>
    </citation>
    <scope>NUCLEOTIDE SEQUENCE [LARGE SCALE GENOMIC DNA]</scope>
    <source>
        <strain evidence="10">DSM 11593</strain>
    </source>
</reference>
<dbReference type="InterPro" id="IPR001412">
    <property type="entry name" value="aa-tRNA-synth_I_CS"/>
</dbReference>
<dbReference type="Gene3D" id="3.40.50.620">
    <property type="entry name" value="HUPs"/>
    <property type="match status" value="1"/>
</dbReference>
<keyword evidence="10" id="KW-1185">Reference proteome</keyword>
<evidence type="ECO:0000256" key="3">
    <source>
        <dbReference type="ARBA" id="ARBA00022741"/>
    </source>
</evidence>
<keyword evidence="4" id="KW-0862">Zinc</keyword>
<dbReference type="Proteomes" id="UP000199125">
    <property type="component" value="Unassembled WGS sequence"/>
</dbReference>
<dbReference type="InterPro" id="IPR014729">
    <property type="entry name" value="Rossmann-like_a/b/a_fold"/>
</dbReference>
<evidence type="ECO:0000256" key="4">
    <source>
        <dbReference type="ARBA" id="ARBA00022833"/>
    </source>
</evidence>
<name>A0A1H6JZI8_9RHOB</name>
<dbReference type="EMBL" id="FNXG01000001">
    <property type="protein sequence ID" value="SEH66409.1"/>
    <property type="molecule type" value="Genomic_DNA"/>
</dbReference>
<dbReference type="InterPro" id="IPR020058">
    <property type="entry name" value="Glu/Gln-tRNA-synth_Ib_cat-dom"/>
</dbReference>
<dbReference type="GO" id="GO:0005524">
    <property type="term" value="F:ATP binding"/>
    <property type="evidence" value="ECO:0007669"/>
    <property type="project" value="UniProtKB-KW"/>
</dbReference>
<dbReference type="OrthoDB" id="9807503at2"/>
<keyword evidence="2" id="KW-0479">Metal-binding</keyword>
<evidence type="ECO:0000259" key="8">
    <source>
        <dbReference type="Pfam" id="PF00749"/>
    </source>
</evidence>
<evidence type="ECO:0000256" key="1">
    <source>
        <dbReference type="ARBA" id="ARBA00022598"/>
    </source>
</evidence>
<evidence type="ECO:0000256" key="2">
    <source>
        <dbReference type="ARBA" id="ARBA00022723"/>
    </source>
</evidence>
<keyword evidence="5 7" id="KW-0067">ATP-binding</keyword>
<gene>
    <name evidence="9" type="ORF">SAMN04488075_0655</name>
</gene>
<evidence type="ECO:0000256" key="5">
    <source>
        <dbReference type="ARBA" id="ARBA00022840"/>
    </source>
</evidence>
<proteinExistence type="inferred from homology"/>
<dbReference type="PANTHER" id="PTHR43311">
    <property type="entry name" value="GLUTAMATE--TRNA LIGASE"/>
    <property type="match status" value="1"/>
</dbReference>